<evidence type="ECO:0000256" key="1">
    <source>
        <dbReference type="ARBA" id="ARBA00004496"/>
    </source>
</evidence>
<dbReference type="GO" id="GO:0005737">
    <property type="term" value="C:cytoplasm"/>
    <property type="evidence" value="ECO:0007669"/>
    <property type="project" value="UniProtKB-SubCell"/>
</dbReference>
<feature type="repeat" description="Pumilio" evidence="5">
    <location>
        <begin position="395"/>
        <end position="430"/>
    </location>
</feature>
<evidence type="ECO:0000256" key="5">
    <source>
        <dbReference type="PROSITE-ProRule" id="PRU00317"/>
    </source>
</evidence>
<dbReference type="InterPro" id="IPR033133">
    <property type="entry name" value="PUM-HD"/>
</dbReference>
<dbReference type="Pfam" id="PF00806">
    <property type="entry name" value="PUF"/>
    <property type="match status" value="8"/>
</dbReference>
<keyword evidence="9" id="KW-1185">Reference proteome</keyword>
<feature type="domain" description="PUM-HD" evidence="7">
    <location>
        <begin position="301"/>
        <end position="640"/>
    </location>
</feature>
<sequence length="643" mass="72530">MSANDAFTPILENIDSHSDFDARPHLLIDTFTEPSQALASQQVSNGDTSDFSATASPAKPHSKILQSLRSIDNQKQQQQWQFPICSERASFEFGNLSIDDSPSGIWTDSQARTWTHAEQTWPTSFQSYEENYNGAYAMNLDSSFKSDETEYLWKQCEHRLHSDSGLVNASPFTNSSFSDAMPSRNHQDASPDHISPLYRTDFSEPPPLQPPWLPPSEDLSNMLGLLRPERPMLFPIPGGPPPGFASRAPWPGPTYNNRPMTFANVVARGAPYQPVPKLLTNGTVSQFPQRNRLLEELRQAAASNTCVNGNNLVRVQQKIKLSEVTGSVVEFSRDQHGSRLIQQKLEQASEAEKQAVFAEILPEANKLMVDVFGNYVIQKFFEFGSHAQREKLTECLQGRVMELATQMYGCRVIQKALESVSEETKAAIVAELYPHVMRCVKDQNGNHVIQKCIERVKPEKLDFVIKAFRCQVVALSKHPYGCRVIQRILEHCLPMQTEIILDEMHEGVDELVKDQYGNYVIQHVLENGSIEDKACIVASLKGKVAQMSMHKFASNVMEKAIVHASFQDRGELIEEVLKESNDDLLALMKDQFANYVVQRMIELGRDPQHKQLVERIKSMQGTLKRFSYGKHILIKMETCKSTG</sequence>
<keyword evidence="2" id="KW-0963">Cytoplasm</keyword>
<comment type="caution">
    <text evidence="8">The sequence shown here is derived from an EMBL/GenBank/DDBJ whole genome shotgun (WGS) entry which is preliminary data.</text>
</comment>
<dbReference type="AlphaFoldDB" id="A0ABD2QF52"/>
<feature type="repeat" description="Pumilio" evidence="5">
    <location>
        <begin position="467"/>
        <end position="502"/>
    </location>
</feature>
<feature type="compositionally biased region" description="Polar residues" evidence="6">
    <location>
        <begin position="37"/>
        <end position="55"/>
    </location>
</feature>
<dbReference type="EMBL" id="JBJKFK010000279">
    <property type="protein sequence ID" value="KAL3318175.1"/>
    <property type="molecule type" value="Genomic_DNA"/>
</dbReference>
<accession>A0ABD2QF52</accession>
<proteinExistence type="predicted"/>
<dbReference type="InterPro" id="IPR001313">
    <property type="entry name" value="Pumilio_RNA-bd_rpt"/>
</dbReference>
<feature type="region of interest" description="Disordered" evidence="6">
    <location>
        <begin position="37"/>
        <end position="58"/>
    </location>
</feature>
<dbReference type="Proteomes" id="UP001626550">
    <property type="component" value="Unassembled WGS sequence"/>
</dbReference>
<keyword evidence="4" id="KW-0694">RNA-binding</keyword>
<evidence type="ECO:0000256" key="4">
    <source>
        <dbReference type="ARBA" id="ARBA00022884"/>
    </source>
</evidence>
<dbReference type="SMART" id="SM00025">
    <property type="entry name" value="Pumilio"/>
    <property type="match status" value="8"/>
</dbReference>
<evidence type="ECO:0000256" key="3">
    <source>
        <dbReference type="ARBA" id="ARBA00022737"/>
    </source>
</evidence>
<dbReference type="PANTHER" id="PTHR12537:SF12">
    <property type="entry name" value="MATERNAL PROTEIN PUMILIO"/>
    <property type="match status" value="1"/>
</dbReference>
<dbReference type="GO" id="GO:0010608">
    <property type="term" value="P:post-transcriptional regulation of gene expression"/>
    <property type="evidence" value="ECO:0007669"/>
    <property type="project" value="UniProtKB-ARBA"/>
</dbReference>
<dbReference type="InterPro" id="IPR011989">
    <property type="entry name" value="ARM-like"/>
</dbReference>
<evidence type="ECO:0000256" key="2">
    <source>
        <dbReference type="ARBA" id="ARBA00022490"/>
    </source>
</evidence>
<dbReference type="CDD" id="cd07920">
    <property type="entry name" value="Pumilio"/>
    <property type="match status" value="1"/>
</dbReference>
<feature type="repeat" description="Pumilio" evidence="5">
    <location>
        <begin position="575"/>
        <end position="614"/>
    </location>
</feature>
<feature type="repeat" description="Pumilio" evidence="5">
    <location>
        <begin position="539"/>
        <end position="574"/>
    </location>
</feature>
<dbReference type="PROSITE" id="PS50302">
    <property type="entry name" value="PUM"/>
    <property type="match status" value="8"/>
</dbReference>
<name>A0ABD2QF52_9PLAT</name>
<dbReference type="PANTHER" id="PTHR12537">
    <property type="entry name" value="RNA BINDING PROTEIN PUMILIO-RELATED"/>
    <property type="match status" value="1"/>
</dbReference>
<feature type="repeat" description="Pumilio" evidence="5">
    <location>
        <begin position="503"/>
        <end position="538"/>
    </location>
</feature>
<evidence type="ECO:0000259" key="7">
    <source>
        <dbReference type="PROSITE" id="PS50303"/>
    </source>
</evidence>
<dbReference type="GO" id="GO:0003723">
    <property type="term" value="F:RNA binding"/>
    <property type="evidence" value="ECO:0007669"/>
    <property type="project" value="UniProtKB-KW"/>
</dbReference>
<evidence type="ECO:0000256" key="6">
    <source>
        <dbReference type="SAM" id="MobiDB-lite"/>
    </source>
</evidence>
<dbReference type="Gene3D" id="1.25.10.10">
    <property type="entry name" value="Leucine-rich Repeat Variant"/>
    <property type="match status" value="1"/>
</dbReference>
<dbReference type="FunFam" id="1.25.10.10:FF:000004">
    <property type="entry name" value="Pumilio homolog 1 isoform 2"/>
    <property type="match status" value="1"/>
</dbReference>
<evidence type="ECO:0000313" key="9">
    <source>
        <dbReference type="Proteomes" id="UP001626550"/>
    </source>
</evidence>
<gene>
    <name evidence="8" type="primary">PUM2_1</name>
    <name evidence="8" type="ORF">Ciccas_003168</name>
</gene>
<dbReference type="InterPro" id="IPR033712">
    <property type="entry name" value="Pumilio_RNA-bd"/>
</dbReference>
<dbReference type="PROSITE" id="PS50303">
    <property type="entry name" value="PUM_HD"/>
    <property type="match status" value="1"/>
</dbReference>
<reference evidence="8 9" key="1">
    <citation type="submission" date="2024-11" db="EMBL/GenBank/DDBJ databases">
        <title>Adaptive evolution of stress response genes in parasites aligns with host niche diversity.</title>
        <authorList>
            <person name="Hahn C."/>
            <person name="Resl P."/>
        </authorList>
    </citation>
    <scope>NUCLEOTIDE SEQUENCE [LARGE SCALE GENOMIC DNA]</scope>
    <source>
        <strain evidence="8">EGGRZ-B1_66</strain>
        <tissue evidence="8">Body</tissue>
    </source>
</reference>
<keyword evidence="3" id="KW-0677">Repeat</keyword>
<dbReference type="InterPro" id="IPR016024">
    <property type="entry name" value="ARM-type_fold"/>
</dbReference>
<dbReference type="SUPFAM" id="SSF48371">
    <property type="entry name" value="ARM repeat"/>
    <property type="match status" value="1"/>
</dbReference>
<feature type="repeat" description="Pumilio" evidence="5">
    <location>
        <begin position="323"/>
        <end position="358"/>
    </location>
</feature>
<protein>
    <submittedName>
        <fullName evidence="8">Pumilio 2</fullName>
    </submittedName>
</protein>
<organism evidence="8 9">
    <name type="scientific">Cichlidogyrus casuarinus</name>
    <dbReference type="NCBI Taxonomy" id="1844966"/>
    <lineage>
        <taxon>Eukaryota</taxon>
        <taxon>Metazoa</taxon>
        <taxon>Spiralia</taxon>
        <taxon>Lophotrochozoa</taxon>
        <taxon>Platyhelminthes</taxon>
        <taxon>Monogenea</taxon>
        <taxon>Monopisthocotylea</taxon>
        <taxon>Dactylogyridea</taxon>
        <taxon>Ancyrocephalidae</taxon>
        <taxon>Cichlidogyrus</taxon>
    </lineage>
</organism>
<feature type="repeat" description="Pumilio" evidence="5">
    <location>
        <begin position="359"/>
        <end position="394"/>
    </location>
</feature>
<feature type="repeat" description="Pumilio" evidence="5">
    <location>
        <begin position="431"/>
        <end position="466"/>
    </location>
</feature>
<comment type="subcellular location">
    <subcellularLocation>
        <location evidence="1">Cytoplasm</location>
    </subcellularLocation>
</comment>
<evidence type="ECO:0000313" key="8">
    <source>
        <dbReference type="EMBL" id="KAL3318175.1"/>
    </source>
</evidence>